<evidence type="ECO:0000313" key="3">
    <source>
        <dbReference type="Proteomes" id="UP001214638"/>
    </source>
</evidence>
<protein>
    <submittedName>
        <fullName evidence="2">Peroxisome biogenesis protein 22</fullName>
    </submittedName>
</protein>
<dbReference type="Pfam" id="PF22978">
    <property type="entry name" value="HAD_Pex22"/>
    <property type="match status" value="1"/>
</dbReference>
<keyword evidence="1" id="KW-1133">Transmembrane helix</keyword>
<dbReference type="EMBL" id="JALLKP010000041">
    <property type="protein sequence ID" value="KAK2194809.1"/>
    <property type="molecule type" value="Genomic_DNA"/>
</dbReference>
<keyword evidence="3" id="KW-1185">Reference proteome</keyword>
<dbReference type="PANTHER" id="PTHR34126:SF1">
    <property type="entry name" value="PEROXISOME BIOGENESIS PROTEIN 22"/>
    <property type="match status" value="1"/>
</dbReference>
<accession>A0AAD9PHK0</accession>
<gene>
    <name evidence="2" type="ORF">BdWA1_003721</name>
</gene>
<dbReference type="GeneID" id="94338018"/>
<reference evidence="2" key="1">
    <citation type="journal article" date="2023" name="Nat. Microbiol.">
        <title>Babesia duncani multi-omics identifies virulence factors and drug targets.</title>
        <authorList>
            <person name="Singh P."/>
            <person name="Lonardi S."/>
            <person name="Liang Q."/>
            <person name="Vydyam P."/>
            <person name="Khabirova E."/>
            <person name="Fang T."/>
            <person name="Gihaz S."/>
            <person name="Thekkiniath J."/>
            <person name="Munshi M."/>
            <person name="Abel S."/>
            <person name="Ciampossin L."/>
            <person name="Batugedara G."/>
            <person name="Gupta M."/>
            <person name="Lu X.M."/>
            <person name="Lenz T."/>
            <person name="Chakravarty S."/>
            <person name="Cornillot E."/>
            <person name="Hu Y."/>
            <person name="Ma W."/>
            <person name="Gonzalez L.M."/>
            <person name="Sanchez S."/>
            <person name="Estrada K."/>
            <person name="Sanchez-Flores A."/>
            <person name="Montero E."/>
            <person name="Harb O.S."/>
            <person name="Le Roch K.G."/>
            <person name="Mamoun C.B."/>
        </authorList>
    </citation>
    <scope>NUCLEOTIDE SEQUENCE</scope>
    <source>
        <strain evidence="2">WA1</strain>
    </source>
</reference>
<organism evidence="2 3">
    <name type="scientific">Babesia duncani</name>
    <dbReference type="NCBI Taxonomy" id="323732"/>
    <lineage>
        <taxon>Eukaryota</taxon>
        <taxon>Sar</taxon>
        <taxon>Alveolata</taxon>
        <taxon>Apicomplexa</taxon>
        <taxon>Aconoidasida</taxon>
        <taxon>Piroplasmida</taxon>
        <taxon>Babesiidae</taxon>
        <taxon>Babesia</taxon>
    </lineage>
</organism>
<dbReference type="KEGG" id="bdw:94338018"/>
<evidence type="ECO:0000313" key="2">
    <source>
        <dbReference type="EMBL" id="KAK2194809.1"/>
    </source>
</evidence>
<dbReference type="PANTHER" id="PTHR34126">
    <property type="entry name" value="PEROXISOME BIOGENESIS PROTEIN 22"/>
    <property type="match status" value="1"/>
</dbReference>
<feature type="transmembrane region" description="Helical" evidence="1">
    <location>
        <begin position="25"/>
        <end position="46"/>
    </location>
</feature>
<dbReference type="Proteomes" id="UP001214638">
    <property type="component" value="Unassembled WGS sequence"/>
</dbReference>
<dbReference type="AlphaFoldDB" id="A0AAD9PHK0"/>
<sequence>MVNRIANANIIKPSEEVHVKSNANFGYIAAVLATALTAFAFTVYLLHSNASRRKRRHKRRQVSQMFYPFLNRPQTEQLAVSVVMNQTVLNDDNGVIQENLAPLIQMAASTRLYLVAKVPDEDAGKAILAQMENLKAFDQGLAKHRVIFCSTTEGKVAIIRQLSPGIHIETDAELAKQMQGKVPNIICVKSNNSDLTNGVCNLSTAIEAIKSILVT</sequence>
<proteinExistence type="predicted"/>
<dbReference type="RefSeq" id="XP_067801652.1">
    <property type="nucleotide sequence ID" value="XM_067948731.1"/>
</dbReference>
<dbReference type="InterPro" id="IPR037485">
    <property type="entry name" value="PEX22"/>
</dbReference>
<comment type="caution">
    <text evidence="2">The sequence shown here is derived from an EMBL/GenBank/DDBJ whole genome shotgun (WGS) entry which is preliminary data.</text>
</comment>
<name>A0AAD9PHK0_9APIC</name>
<keyword evidence="1" id="KW-0472">Membrane</keyword>
<dbReference type="GO" id="GO:0007031">
    <property type="term" value="P:peroxisome organization"/>
    <property type="evidence" value="ECO:0007669"/>
    <property type="project" value="InterPro"/>
</dbReference>
<evidence type="ECO:0000256" key="1">
    <source>
        <dbReference type="SAM" id="Phobius"/>
    </source>
</evidence>
<keyword evidence="1" id="KW-0812">Transmembrane</keyword>